<proteinExistence type="inferred from homology"/>
<accession>A0A2I0M0G0</accession>
<keyword evidence="3" id="KW-1185">Reference proteome</keyword>
<dbReference type="GO" id="GO:0005634">
    <property type="term" value="C:nucleus"/>
    <property type="evidence" value="ECO:0007669"/>
    <property type="project" value="TreeGrafter"/>
</dbReference>
<dbReference type="STRING" id="8932.A0A2I0M0G0"/>
<evidence type="ECO:0000313" key="2">
    <source>
        <dbReference type="EMBL" id="PKK23162.1"/>
    </source>
</evidence>
<dbReference type="GO" id="GO:0005829">
    <property type="term" value="C:cytosol"/>
    <property type="evidence" value="ECO:0007669"/>
    <property type="project" value="TreeGrafter"/>
</dbReference>
<sequence length="102" mass="11564">MIARDAAIQMENDPFECSAFLLAQELVQHDPIENETSRIALNMYTAGEVSELLLPKYFNSSMPNRFCDTVQDLTAVVQTLLQQMQDKFQTMSDQIIGMNLTT</sequence>
<dbReference type="PANTHER" id="PTHR19424">
    <property type="entry name" value="HEAT SHOCK FACTOR BINDING PROTEIN 1"/>
    <property type="match status" value="1"/>
</dbReference>
<name>A0A2I0M0G0_COLLI</name>
<comment type="similarity">
    <text evidence="1">Belongs to the HSBP1 family.</text>
</comment>
<dbReference type="InterPro" id="IPR009643">
    <property type="entry name" value="HS1-bd"/>
</dbReference>
<dbReference type="Gene3D" id="1.20.5.430">
    <property type="match status" value="1"/>
</dbReference>
<dbReference type="InParanoid" id="A0A2I0M0G0"/>
<comment type="caution">
    <text evidence="2">The sequence shown here is derived from an EMBL/GenBank/DDBJ whole genome shotgun (WGS) entry which is preliminary data.</text>
</comment>
<organism evidence="2 3">
    <name type="scientific">Columba livia</name>
    <name type="common">Rock dove</name>
    <dbReference type="NCBI Taxonomy" id="8932"/>
    <lineage>
        <taxon>Eukaryota</taxon>
        <taxon>Metazoa</taxon>
        <taxon>Chordata</taxon>
        <taxon>Craniata</taxon>
        <taxon>Vertebrata</taxon>
        <taxon>Euteleostomi</taxon>
        <taxon>Archelosauria</taxon>
        <taxon>Archosauria</taxon>
        <taxon>Dinosauria</taxon>
        <taxon>Saurischia</taxon>
        <taxon>Theropoda</taxon>
        <taxon>Coelurosauria</taxon>
        <taxon>Aves</taxon>
        <taxon>Neognathae</taxon>
        <taxon>Neoaves</taxon>
        <taxon>Columbimorphae</taxon>
        <taxon>Columbiformes</taxon>
        <taxon>Columbidae</taxon>
        <taxon>Columba</taxon>
    </lineage>
</organism>
<dbReference type="EMBL" id="AKCR02000054">
    <property type="protein sequence ID" value="PKK23162.1"/>
    <property type="molecule type" value="Genomic_DNA"/>
</dbReference>
<dbReference type="Pfam" id="PF06825">
    <property type="entry name" value="HSBP1"/>
    <property type="match status" value="1"/>
</dbReference>
<dbReference type="PANTHER" id="PTHR19424:SF0">
    <property type="entry name" value="HEAT SHOCK FACTOR BINDING PROTEIN 1"/>
    <property type="match status" value="1"/>
</dbReference>
<gene>
    <name evidence="2" type="primary">HSBP1</name>
    <name evidence="2" type="ORF">A306_00009678</name>
</gene>
<dbReference type="GO" id="GO:0003714">
    <property type="term" value="F:transcription corepressor activity"/>
    <property type="evidence" value="ECO:0007669"/>
    <property type="project" value="InterPro"/>
</dbReference>
<evidence type="ECO:0000256" key="1">
    <source>
        <dbReference type="ARBA" id="ARBA00006349"/>
    </source>
</evidence>
<reference evidence="2 3" key="1">
    <citation type="journal article" date="2013" name="Science">
        <title>Genomic diversity and evolution of the head crest in the rock pigeon.</title>
        <authorList>
            <person name="Shapiro M.D."/>
            <person name="Kronenberg Z."/>
            <person name="Li C."/>
            <person name="Domyan E.T."/>
            <person name="Pan H."/>
            <person name="Campbell M."/>
            <person name="Tan H."/>
            <person name="Huff C.D."/>
            <person name="Hu H."/>
            <person name="Vickrey A.I."/>
            <person name="Nielsen S.C."/>
            <person name="Stringham S.A."/>
            <person name="Hu H."/>
            <person name="Willerslev E."/>
            <person name="Gilbert M.T."/>
            <person name="Yandell M."/>
            <person name="Zhang G."/>
            <person name="Wang J."/>
        </authorList>
    </citation>
    <scope>NUCLEOTIDE SEQUENCE [LARGE SCALE GENOMIC DNA]</scope>
    <source>
        <tissue evidence="2">Blood</tissue>
    </source>
</reference>
<keyword evidence="2" id="KW-0346">Stress response</keyword>
<dbReference type="Proteomes" id="UP000053872">
    <property type="component" value="Unassembled WGS sequence"/>
</dbReference>
<evidence type="ECO:0000313" key="3">
    <source>
        <dbReference type="Proteomes" id="UP000053872"/>
    </source>
</evidence>
<dbReference type="GO" id="GO:0070370">
    <property type="term" value="P:cellular heat acclimation"/>
    <property type="evidence" value="ECO:0007669"/>
    <property type="project" value="TreeGrafter"/>
</dbReference>
<protein>
    <submittedName>
        <fullName evidence="2">Heat shock factor binding protein 1</fullName>
    </submittedName>
</protein>
<dbReference type="AlphaFoldDB" id="A0A2I0M0G0"/>